<evidence type="ECO:0000259" key="2">
    <source>
        <dbReference type="PROSITE" id="PS51053"/>
    </source>
</evidence>
<feature type="region of interest" description="Disordered" evidence="1">
    <location>
        <begin position="154"/>
        <end position="213"/>
    </location>
</feature>
<dbReference type="Proteomes" id="UP000677054">
    <property type="component" value="Unassembled WGS sequence"/>
</dbReference>
<dbReference type="EMBL" id="LR899568">
    <property type="protein sequence ID" value="CAD7240678.1"/>
    <property type="molecule type" value="Genomic_DNA"/>
</dbReference>
<feature type="compositionally biased region" description="Low complexity" evidence="1">
    <location>
        <begin position="182"/>
        <end position="200"/>
    </location>
</feature>
<dbReference type="Pfam" id="PF06031">
    <property type="entry name" value="SERTA"/>
    <property type="match status" value="1"/>
</dbReference>
<gene>
    <name evidence="3" type="ORF">DSTB1V02_LOCUS691</name>
</gene>
<feature type="domain" description="SERTA" evidence="2">
    <location>
        <begin position="96"/>
        <end position="142"/>
    </location>
</feature>
<feature type="region of interest" description="Disordered" evidence="1">
    <location>
        <begin position="46"/>
        <end position="78"/>
    </location>
</feature>
<dbReference type="PROSITE" id="PS51053">
    <property type="entry name" value="SERTA"/>
    <property type="match status" value="1"/>
</dbReference>
<organism evidence="3">
    <name type="scientific">Darwinula stevensoni</name>
    <dbReference type="NCBI Taxonomy" id="69355"/>
    <lineage>
        <taxon>Eukaryota</taxon>
        <taxon>Metazoa</taxon>
        <taxon>Ecdysozoa</taxon>
        <taxon>Arthropoda</taxon>
        <taxon>Crustacea</taxon>
        <taxon>Oligostraca</taxon>
        <taxon>Ostracoda</taxon>
        <taxon>Podocopa</taxon>
        <taxon>Podocopida</taxon>
        <taxon>Darwinulocopina</taxon>
        <taxon>Darwinuloidea</taxon>
        <taxon>Darwinulidae</taxon>
        <taxon>Darwinula</taxon>
    </lineage>
</organism>
<evidence type="ECO:0000313" key="3">
    <source>
        <dbReference type="EMBL" id="CAD7240678.1"/>
    </source>
</evidence>
<sequence>MTLVDNYLTGVPSGVEGIMDFDSVERTQLDDWDHVEDDLEKLMGQMIRKQPPKKSPSTDGAQKRKGGQGGIMKSPPLKLLPARRPSMLWTSNRYRLREERRAVYRVTMAKLRAIEDPEAFLRRSVLINNTFKSLQKREPACYAYSGRVGIMTPSGYAPLSPRPHQDEDESETTTKRARLDQESSLSTETETSSSSPGTSSNEEEQGVPTRWFEPSKAFNSCSQSVTPFSELQSAVFQSLLASLET</sequence>
<accession>A0A7R8X6N8</accession>
<name>A0A7R8X6N8_9CRUS</name>
<dbReference type="InterPro" id="IPR009263">
    <property type="entry name" value="SERTA_dom"/>
</dbReference>
<dbReference type="AlphaFoldDB" id="A0A7R8X6N8"/>
<protein>
    <recommendedName>
        <fullName evidence="2">SERTA domain-containing protein</fullName>
    </recommendedName>
</protein>
<reference evidence="3" key="1">
    <citation type="submission" date="2020-11" db="EMBL/GenBank/DDBJ databases">
        <authorList>
            <person name="Tran Van P."/>
        </authorList>
    </citation>
    <scope>NUCLEOTIDE SEQUENCE</scope>
</reference>
<dbReference type="OrthoDB" id="5976204at2759"/>
<proteinExistence type="predicted"/>
<keyword evidence="4" id="KW-1185">Reference proteome</keyword>
<dbReference type="EMBL" id="CAJPEV010000051">
    <property type="protein sequence ID" value="CAG0879661.1"/>
    <property type="molecule type" value="Genomic_DNA"/>
</dbReference>
<feature type="compositionally biased region" description="Basic and acidic residues" evidence="1">
    <location>
        <begin position="172"/>
        <end position="181"/>
    </location>
</feature>
<evidence type="ECO:0000256" key="1">
    <source>
        <dbReference type="SAM" id="MobiDB-lite"/>
    </source>
</evidence>
<evidence type="ECO:0000313" key="4">
    <source>
        <dbReference type="Proteomes" id="UP000677054"/>
    </source>
</evidence>